<organism evidence="2 3">
    <name type="scientific">Vitis vinifera</name>
    <name type="common">Grape</name>
    <dbReference type="NCBI Taxonomy" id="29760"/>
    <lineage>
        <taxon>Eukaryota</taxon>
        <taxon>Viridiplantae</taxon>
        <taxon>Streptophyta</taxon>
        <taxon>Embryophyta</taxon>
        <taxon>Tracheophyta</taxon>
        <taxon>Spermatophyta</taxon>
        <taxon>Magnoliopsida</taxon>
        <taxon>eudicotyledons</taxon>
        <taxon>Gunneridae</taxon>
        <taxon>Pentapetalae</taxon>
        <taxon>rosids</taxon>
        <taxon>Vitales</taxon>
        <taxon>Vitaceae</taxon>
        <taxon>Viteae</taxon>
        <taxon>Vitis</taxon>
    </lineage>
</organism>
<reference evidence="2 3" key="1">
    <citation type="journal article" date="2018" name="PLoS Genet.">
        <title>Population sequencing reveals clonal diversity and ancestral inbreeding in the grapevine cultivar Chardonnay.</title>
        <authorList>
            <person name="Roach M.J."/>
            <person name="Johnson D.L."/>
            <person name="Bohlmann J."/>
            <person name="van Vuuren H.J."/>
            <person name="Jones S.J."/>
            <person name="Pretorius I.S."/>
            <person name="Schmidt S.A."/>
            <person name="Borneman A.R."/>
        </authorList>
    </citation>
    <scope>NUCLEOTIDE SEQUENCE [LARGE SCALE GENOMIC DNA]</scope>
    <source>
        <strain evidence="3">cv. Chardonnay</strain>
        <tissue evidence="2">Leaf</tissue>
    </source>
</reference>
<proteinExistence type="predicted"/>
<gene>
    <name evidence="2" type="ORF">CK203_109419</name>
</gene>
<dbReference type="EMBL" id="QGNW01001954">
    <property type="protein sequence ID" value="RVW27358.1"/>
    <property type="molecule type" value="Genomic_DNA"/>
</dbReference>
<sequence>MHLLRTASKLTKHSSNVPPYMVISSMMSHRSRRRPQTPRHFLDTPYPTVQHDQYRPIVPTKPIGPTYLHPPPQPIYATQAAQRPPMQFHHQYRALPLPRSIRQFSQIGMPLSQAFHRAGHDTNSYAALRHAIQDLIDQGRVDLGRPGVTIDPLPTHETGVVPPPPRGVHLIEFVGDEIFMMGWDGEAPQPIHLDVIASSEPVLQISHNDDDLHLTRFTFDEVPVVSLEDDSRDTVPMSFD</sequence>
<comment type="caution">
    <text evidence="2">The sequence shown here is derived from an EMBL/GenBank/DDBJ whole genome shotgun (WGS) entry which is preliminary data.</text>
</comment>
<evidence type="ECO:0000256" key="1">
    <source>
        <dbReference type="SAM" id="MobiDB-lite"/>
    </source>
</evidence>
<dbReference type="Proteomes" id="UP000288805">
    <property type="component" value="Unassembled WGS sequence"/>
</dbReference>
<protein>
    <submittedName>
        <fullName evidence="2">Uncharacterized protein</fullName>
    </submittedName>
</protein>
<feature type="region of interest" description="Disordered" evidence="1">
    <location>
        <begin position="28"/>
        <end position="47"/>
    </location>
</feature>
<evidence type="ECO:0000313" key="3">
    <source>
        <dbReference type="Proteomes" id="UP000288805"/>
    </source>
</evidence>
<accession>A0A438CVZ0</accession>
<name>A0A438CVZ0_VITVI</name>
<dbReference type="AlphaFoldDB" id="A0A438CVZ0"/>
<evidence type="ECO:0000313" key="2">
    <source>
        <dbReference type="EMBL" id="RVW27358.1"/>
    </source>
</evidence>